<gene>
    <name evidence="2" type="ORF">S7711_11023</name>
</gene>
<dbReference type="AlphaFoldDB" id="A0A084B4X6"/>
<sequence length="127" mass="13797">MRRGSDPLPSSERGSDRGVDAQNTTVDMMFHLRTEGETQLSSSSTADAQIAAQALAAHIQTEPNGQPDILFSKHYKTMLGIYAGFQLDKNSLVGVIQNIVDAVARSSGRWQIAAAGICFEDQFRRVA</sequence>
<protein>
    <submittedName>
        <fullName evidence="2">Uncharacterized protein</fullName>
    </submittedName>
</protein>
<feature type="region of interest" description="Disordered" evidence="1">
    <location>
        <begin position="1"/>
        <end position="23"/>
    </location>
</feature>
<dbReference type="EMBL" id="KL648054">
    <property type="protein sequence ID" value="KEY72605.1"/>
    <property type="molecule type" value="Genomic_DNA"/>
</dbReference>
<name>A0A084B4X6_STACB</name>
<accession>A0A084B4X6</accession>
<evidence type="ECO:0000313" key="2">
    <source>
        <dbReference type="EMBL" id="KEY72605.1"/>
    </source>
</evidence>
<evidence type="ECO:0000256" key="1">
    <source>
        <dbReference type="SAM" id="MobiDB-lite"/>
    </source>
</evidence>
<organism evidence="2 3">
    <name type="scientific">Stachybotrys chartarum (strain CBS 109288 / IBT 7711)</name>
    <name type="common">Toxic black mold</name>
    <name type="synonym">Stilbospora chartarum</name>
    <dbReference type="NCBI Taxonomy" id="1280523"/>
    <lineage>
        <taxon>Eukaryota</taxon>
        <taxon>Fungi</taxon>
        <taxon>Dikarya</taxon>
        <taxon>Ascomycota</taxon>
        <taxon>Pezizomycotina</taxon>
        <taxon>Sordariomycetes</taxon>
        <taxon>Hypocreomycetidae</taxon>
        <taxon>Hypocreales</taxon>
        <taxon>Stachybotryaceae</taxon>
        <taxon>Stachybotrys</taxon>
    </lineage>
</organism>
<dbReference type="HOGENOM" id="CLU_1971923_0_0_1"/>
<reference evidence="2 3" key="1">
    <citation type="journal article" date="2014" name="BMC Genomics">
        <title>Comparative genome sequencing reveals chemotype-specific gene clusters in the toxigenic black mold Stachybotrys.</title>
        <authorList>
            <person name="Semeiks J."/>
            <person name="Borek D."/>
            <person name="Otwinowski Z."/>
            <person name="Grishin N.V."/>
        </authorList>
    </citation>
    <scope>NUCLEOTIDE SEQUENCE [LARGE SCALE GENOMIC DNA]</scope>
    <source>
        <strain evidence="3">CBS 109288 / IBT 7711</strain>
    </source>
</reference>
<evidence type="ECO:0000313" key="3">
    <source>
        <dbReference type="Proteomes" id="UP000028045"/>
    </source>
</evidence>
<dbReference type="Proteomes" id="UP000028045">
    <property type="component" value="Unassembled WGS sequence"/>
</dbReference>
<proteinExistence type="predicted"/>
<keyword evidence="3" id="KW-1185">Reference proteome</keyword>